<keyword evidence="2" id="KW-1133">Transmembrane helix</keyword>
<dbReference type="AlphaFoldDB" id="A0A1H8DNU4"/>
<dbReference type="STRING" id="1173111.SAMN05444955_105284"/>
<feature type="transmembrane region" description="Helical" evidence="2">
    <location>
        <begin position="66"/>
        <end position="90"/>
    </location>
</feature>
<keyword evidence="4" id="KW-1185">Reference proteome</keyword>
<dbReference type="GO" id="GO:0016020">
    <property type="term" value="C:membrane"/>
    <property type="evidence" value="ECO:0007669"/>
    <property type="project" value="InterPro"/>
</dbReference>
<proteinExistence type="inferred from homology"/>
<gene>
    <name evidence="3" type="ORF">SAMN05444955_105284</name>
</gene>
<evidence type="ECO:0000313" key="3">
    <source>
        <dbReference type="EMBL" id="SEN08883.1"/>
    </source>
</evidence>
<dbReference type="Proteomes" id="UP000199695">
    <property type="component" value="Unassembled WGS sequence"/>
</dbReference>
<sequence length="91" mass="10222">MNTVITVIDWAFNIYYIMIFIYILLSWLPNVQASPVGVLLGRLVEPYLSVFRRFIPPIGVLDLSPIAALFALHFVKVGVVTVIFWIVGAVT</sequence>
<dbReference type="InterPro" id="IPR003425">
    <property type="entry name" value="CCB3/YggT"/>
</dbReference>
<evidence type="ECO:0000256" key="2">
    <source>
        <dbReference type="SAM" id="Phobius"/>
    </source>
</evidence>
<dbReference type="OrthoDB" id="47652at2"/>
<protein>
    <submittedName>
        <fullName evidence="3">YggT family protein</fullName>
    </submittedName>
</protein>
<comment type="similarity">
    <text evidence="1">Belongs to the YggT family.</text>
</comment>
<reference evidence="3 4" key="1">
    <citation type="submission" date="2016-10" db="EMBL/GenBank/DDBJ databases">
        <authorList>
            <person name="de Groot N.N."/>
        </authorList>
    </citation>
    <scope>NUCLEOTIDE SEQUENCE [LARGE SCALE GENOMIC DNA]</scope>
    <source>
        <strain evidence="3 4">DSM 46701</strain>
    </source>
</reference>
<dbReference type="EMBL" id="FOCQ01000005">
    <property type="protein sequence ID" value="SEN08883.1"/>
    <property type="molecule type" value="Genomic_DNA"/>
</dbReference>
<evidence type="ECO:0000313" key="4">
    <source>
        <dbReference type="Proteomes" id="UP000199695"/>
    </source>
</evidence>
<dbReference type="PANTHER" id="PTHR33219:SF14">
    <property type="entry name" value="PROTEIN COFACTOR ASSEMBLY OF COMPLEX C SUBUNIT B CCB3, CHLOROPLASTIC-RELATED"/>
    <property type="match status" value="1"/>
</dbReference>
<dbReference type="PANTHER" id="PTHR33219">
    <property type="entry name" value="YLMG HOMOLOG PROTEIN 2, CHLOROPLASTIC"/>
    <property type="match status" value="1"/>
</dbReference>
<name>A0A1H8DNU4_9BACL</name>
<keyword evidence="2" id="KW-0812">Transmembrane</keyword>
<feature type="transmembrane region" description="Helical" evidence="2">
    <location>
        <begin position="7"/>
        <end position="28"/>
    </location>
</feature>
<dbReference type="RefSeq" id="WP_089966964.1">
    <property type="nucleotide sequence ID" value="NZ_FOCQ01000005.1"/>
</dbReference>
<accession>A0A1H8DNU4</accession>
<organism evidence="3 4">
    <name type="scientific">Lihuaxuella thermophila</name>
    <dbReference type="NCBI Taxonomy" id="1173111"/>
    <lineage>
        <taxon>Bacteria</taxon>
        <taxon>Bacillati</taxon>
        <taxon>Bacillota</taxon>
        <taxon>Bacilli</taxon>
        <taxon>Bacillales</taxon>
        <taxon>Thermoactinomycetaceae</taxon>
        <taxon>Lihuaxuella</taxon>
    </lineage>
</organism>
<keyword evidence="2" id="KW-0472">Membrane</keyword>
<dbReference type="Pfam" id="PF02325">
    <property type="entry name" value="CCB3_YggT"/>
    <property type="match status" value="1"/>
</dbReference>
<evidence type="ECO:0000256" key="1">
    <source>
        <dbReference type="ARBA" id="ARBA00010894"/>
    </source>
</evidence>